<keyword evidence="1" id="KW-1185">Reference proteome</keyword>
<protein>
    <submittedName>
        <fullName evidence="2">Uncharacterized protein Atf6 isoform X2</fullName>
    </submittedName>
</protein>
<sequence>MSFSRRSLLETNRIATNLCNLTRIAPTIDFLQVYFITDIVGLNDLQSLSTVQPSTIFILLKYKAEKAIYRIERPSQIKTQKKRATEVSIRAPNITSYRILSKTPYCTEIKCYESHYIRNLNSNCSIINLKTQQNFEIPCRIGLSYEVKRNLIVPKCFEKCIQYMEHQLYGNKMHIAYLRRKRQYMPNNDIILNRTGESDNLCLQDIYSMELKSILSKMCWSTLCITGECDSCTLRIPILERQNLQMKSPFNLLRNYLNYLELLFINNYCLINTVYSKHKINLDKPTKESSCDLNKTLLCPRDGKQLKVCSQNPVYILNETRKISNESQLSIVLFTLTPISIEPQLIMTLFCNIEAKMNRNVIGDSKKKLHRKEPKSPSPPYMPLDQRSPITKFFPSEDRLKMIIFRNTEKIFALYGNTVNGNYGERKQSLMKQKITNIYDRVIIEICREIMEKIKKSLIRNEHSNFHSLQNIKKYAHKEVRDAFFMFKIYSSPSQELDLYCDKAKRDNIEKVIMKDIYDEEVECSCKENSVVESIFDEMKKLHRKEPKSPSPPYMPLDQRSPITKFFPSEDRLKMIIFRNTEKIFALYGNTVNGNYGERKQSLMKQKITNIYDRVIIEICREIMEKIKKSLIRNEHSNFHSLQNIKKYAHKEVRDAFFMFKICSSPSQELDLYCDKAKRDNIEKVIMKDIYDEEVECSCKENSVVESIFDEMVGSYAKQIIKYMFKRICLQVKLC</sequence>
<gene>
    <name evidence="2" type="primary">Atf6</name>
</gene>
<proteinExistence type="predicted"/>
<organism evidence="1 2">
    <name type="scientific">Drosophila pseudoobscura pseudoobscura</name>
    <name type="common">Fruit fly</name>
    <dbReference type="NCBI Taxonomy" id="46245"/>
    <lineage>
        <taxon>Eukaryota</taxon>
        <taxon>Metazoa</taxon>
        <taxon>Ecdysozoa</taxon>
        <taxon>Arthropoda</taxon>
        <taxon>Hexapoda</taxon>
        <taxon>Insecta</taxon>
        <taxon>Pterygota</taxon>
        <taxon>Neoptera</taxon>
        <taxon>Endopterygota</taxon>
        <taxon>Diptera</taxon>
        <taxon>Brachycera</taxon>
        <taxon>Muscomorpha</taxon>
        <taxon>Ephydroidea</taxon>
        <taxon>Drosophilidae</taxon>
        <taxon>Drosophila</taxon>
        <taxon>Sophophora</taxon>
    </lineage>
</organism>
<dbReference type="RefSeq" id="XP_033234760.1">
    <property type="nucleotide sequence ID" value="XM_033378869.1"/>
</dbReference>
<dbReference type="Bgee" id="FBgn0271554">
    <property type="expression patterns" value="Expressed in male reproductive system and 1 other cell type or tissue"/>
</dbReference>
<reference evidence="2" key="2">
    <citation type="submission" date="2025-08" db="UniProtKB">
        <authorList>
            <consortium name="RefSeq"/>
        </authorList>
    </citation>
    <scope>IDENTIFICATION</scope>
    <source>
        <strain evidence="2">MV-25-SWS-2005</strain>
        <tissue evidence="2">Whole body</tissue>
    </source>
</reference>
<name>A0A6I8VUL6_DROPS</name>
<evidence type="ECO:0000313" key="1">
    <source>
        <dbReference type="Proteomes" id="UP000001819"/>
    </source>
</evidence>
<reference evidence="1" key="1">
    <citation type="submission" date="2024-06" db="UniProtKB">
        <authorList>
            <consortium name="RefSeq"/>
        </authorList>
    </citation>
    <scope>NUCLEOTIDE SEQUENCE [LARGE SCALE GENOMIC DNA]</scope>
    <source>
        <strain evidence="1">MV2-25</strain>
    </source>
</reference>
<dbReference type="AlphaFoldDB" id="A0A6I8VUL6"/>
<accession>A0A6I8VUL6</accession>
<evidence type="ECO:0000313" key="2">
    <source>
        <dbReference type="RefSeq" id="XP_033234760.1"/>
    </source>
</evidence>
<dbReference type="Proteomes" id="UP000001819">
    <property type="component" value="Chromosome 3"/>
</dbReference>